<dbReference type="RefSeq" id="WP_188563567.1">
    <property type="nucleotide sequence ID" value="NZ_BMGY01000056.1"/>
</dbReference>
<dbReference type="EMBL" id="BMGY01000056">
    <property type="protein sequence ID" value="GGH90596.1"/>
    <property type="molecule type" value="Genomic_DNA"/>
</dbReference>
<gene>
    <name evidence="1" type="ORF">GCM10011495_36820</name>
</gene>
<dbReference type="Proteomes" id="UP000637774">
    <property type="component" value="Unassembled WGS sequence"/>
</dbReference>
<evidence type="ECO:0000313" key="1">
    <source>
        <dbReference type="EMBL" id="GGH90596.1"/>
    </source>
</evidence>
<keyword evidence="2" id="KW-1185">Reference proteome</keyword>
<sequence>MATAHSSTAPLKYVVGIAIAKDTFVACSGRIDTRQYLTFGKETTFADTPVGFVALLVWTVMQQVVTGVAQG</sequence>
<comment type="caution">
    <text evidence="1">The sequence shown here is derived from an EMBL/GenBank/DDBJ whole genome shotgun (WGS) entry which is preliminary data.</text>
</comment>
<protein>
    <submittedName>
        <fullName evidence="1">Uncharacterized protein</fullName>
    </submittedName>
</protein>
<proteinExistence type="predicted"/>
<accession>A0ABQ2AIN3</accession>
<reference evidence="2" key="1">
    <citation type="journal article" date="2019" name="Int. J. Syst. Evol. Microbiol.">
        <title>The Global Catalogue of Microorganisms (GCM) 10K type strain sequencing project: providing services to taxonomists for standard genome sequencing and annotation.</title>
        <authorList>
            <consortium name="The Broad Institute Genomics Platform"/>
            <consortium name="The Broad Institute Genome Sequencing Center for Infectious Disease"/>
            <person name="Wu L."/>
            <person name="Ma J."/>
        </authorList>
    </citation>
    <scope>NUCLEOTIDE SEQUENCE [LARGE SCALE GENOMIC DNA]</scope>
    <source>
        <strain evidence="2">CGMCC 1.14966</strain>
    </source>
</reference>
<organism evidence="1 2">
    <name type="scientific">Hymenobacter frigidus</name>
    <dbReference type="NCBI Taxonomy" id="1524095"/>
    <lineage>
        <taxon>Bacteria</taxon>
        <taxon>Pseudomonadati</taxon>
        <taxon>Bacteroidota</taxon>
        <taxon>Cytophagia</taxon>
        <taxon>Cytophagales</taxon>
        <taxon>Hymenobacteraceae</taxon>
        <taxon>Hymenobacter</taxon>
    </lineage>
</organism>
<name>A0ABQ2AIN3_9BACT</name>
<evidence type="ECO:0000313" key="2">
    <source>
        <dbReference type="Proteomes" id="UP000637774"/>
    </source>
</evidence>